<proteinExistence type="predicted"/>
<dbReference type="AlphaFoldDB" id="A0A1K1V668"/>
<gene>
    <name evidence="2" type="ORF">SAMN02745752_00784</name>
</gene>
<accession>A0A1K1V668</accession>
<dbReference type="InterPro" id="IPR011002">
    <property type="entry name" value="FliG_a-hlx"/>
</dbReference>
<evidence type="ECO:0000313" key="3">
    <source>
        <dbReference type="Proteomes" id="UP000182350"/>
    </source>
</evidence>
<keyword evidence="3" id="KW-1185">Reference proteome</keyword>
<dbReference type="EMBL" id="FPJW01000002">
    <property type="protein sequence ID" value="SFX20219.1"/>
    <property type="molecule type" value="Genomic_DNA"/>
</dbReference>
<evidence type="ECO:0000259" key="1">
    <source>
        <dbReference type="PROSITE" id="PS50181"/>
    </source>
</evidence>
<dbReference type="OrthoDB" id="9890945at2"/>
<dbReference type="SUPFAM" id="SSF48029">
    <property type="entry name" value="FliG"/>
    <property type="match status" value="1"/>
</dbReference>
<dbReference type="InterPro" id="IPR001810">
    <property type="entry name" value="F-box_dom"/>
</dbReference>
<dbReference type="PROSITE" id="PS50181">
    <property type="entry name" value="FBOX"/>
    <property type="match status" value="1"/>
</dbReference>
<sequence>MQIQITPTGDQLLLQLGPCQANLTQEQAGLLRARLAEILLHSMQLPRSHWEIRQNRVRNLDWLAEVLEWLNKDILADLLVDYDPAHRVALFKYARKQHPKLAARLMQLLPRRTAEQLEDELAMSGAIPVQQVALALEALHPLLAAQLGTKLAALPDANLDPEQTRQALLQHHELLQALPSLPEANSQRTLQQLQSHEQLILLWLANHQGWQPLEHWLLARLPGEAEQLTTQMQNLPPQPAWVLLALAQRIKTLTDLRQPQPPTEPAASPALDEKARNFLQSFSELPAPLLQLVLKRLARDNLAQLITACQQLKALRLYQRLEKILPERFFHQMQKQHPAALQPAELRSLMTQMSQELKRLKSLQQEGETQGRMTQP</sequence>
<protein>
    <recommendedName>
        <fullName evidence="1">F-box domain-containing protein</fullName>
    </recommendedName>
</protein>
<reference evidence="2 3" key="1">
    <citation type="submission" date="2016-11" db="EMBL/GenBank/DDBJ databases">
        <authorList>
            <person name="Jaros S."/>
            <person name="Januszkiewicz K."/>
            <person name="Wedrychowicz H."/>
        </authorList>
    </citation>
    <scope>NUCLEOTIDE SEQUENCE [LARGE SCALE GENOMIC DNA]</scope>
    <source>
        <strain evidence="2 3">DSM 21637</strain>
    </source>
</reference>
<dbReference type="Proteomes" id="UP000182350">
    <property type="component" value="Unassembled WGS sequence"/>
</dbReference>
<feature type="domain" description="F-box" evidence="1">
    <location>
        <begin position="279"/>
        <end position="333"/>
    </location>
</feature>
<dbReference type="RefSeq" id="WP_072325034.1">
    <property type="nucleotide sequence ID" value="NZ_FPJW01000002.1"/>
</dbReference>
<evidence type="ECO:0000313" key="2">
    <source>
        <dbReference type="EMBL" id="SFX20219.1"/>
    </source>
</evidence>
<name>A0A1K1V668_9GAMM</name>
<organism evidence="2 3">
    <name type="scientific">Marinospirillum alkaliphilum DSM 21637</name>
    <dbReference type="NCBI Taxonomy" id="1122209"/>
    <lineage>
        <taxon>Bacteria</taxon>
        <taxon>Pseudomonadati</taxon>
        <taxon>Pseudomonadota</taxon>
        <taxon>Gammaproteobacteria</taxon>
        <taxon>Oceanospirillales</taxon>
        <taxon>Oceanospirillaceae</taxon>
        <taxon>Marinospirillum</taxon>
    </lineage>
</organism>